<feature type="compositionally biased region" description="Pro residues" evidence="1">
    <location>
        <begin position="381"/>
        <end position="395"/>
    </location>
</feature>
<proteinExistence type="predicted"/>
<evidence type="ECO:0000313" key="3">
    <source>
        <dbReference type="Proteomes" id="UP001151760"/>
    </source>
</evidence>
<dbReference type="EMBL" id="BQNB010020370">
    <property type="protein sequence ID" value="GJT95249.1"/>
    <property type="molecule type" value="Genomic_DNA"/>
</dbReference>
<evidence type="ECO:0000256" key="1">
    <source>
        <dbReference type="SAM" id="MobiDB-lite"/>
    </source>
</evidence>
<organism evidence="2 3">
    <name type="scientific">Tanacetum coccineum</name>
    <dbReference type="NCBI Taxonomy" id="301880"/>
    <lineage>
        <taxon>Eukaryota</taxon>
        <taxon>Viridiplantae</taxon>
        <taxon>Streptophyta</taxon>
        <taxon>Embryophyta</taxon>
        <taxon>Tracheophyta</taxon>
        <taxon>Spermatophyta</taxon>
        <taxon>Magnoliopsida</taxon>
        <taxon>eudicotyledons</taxon>
        <taxon>Gunneridae</taxon>
        <taxon>Pentapetalae</taxon>
        <taxon>asterids</taxon>
        <taxon>campanulids</taxon>
        <taxon>Asterales</taxon>
        <taxon>Asteraceae</taxon>
        <taxon>Asteroideae</taxon>
        <taxon>Anthemideae</taxon>
        <taxon>Anthemidinae</taxon>
        <taxon>Tanacetum</taxon>
    </lineage>
</organism>
<keyword evidence="3" id="KW-1185">Reference proteome</keyword>
<dbReference type="Proteomes" id="UP001151760">
    <property type="component" value="Unassembled WGS sequence"/>
</dbReference>
<name>A0ABQ5I6C8_9ASTR</name>
<evidence type="ECO:0000313" key="2">
    <source>
        <dbReference type="EMBL" id="GJT95249.1"/>
    </source>
</evidence>
<reference evidence="2" key="1">
    <citation type="journal article" date="2022" name="Int. J. Mol. Sci.">
        <title>Draft Genome of Tanacetum Coccineum: Genomic Comparison of Closely Related Tanacetum-Family Plants.</title>
        <authorList>
            <person name="Yamashiro T."/>
            <person name="Shiraishi A."/>
            <person name="Nakayama K."/>
            <person name="Satake H."/>
        </authorList>
    </citation>
    <scope>NUCLEOTIDE SEQUENCE</scope>
</reference>
<protein>
    <submittedName>
        <fullName evidence="2">Uncharacterized protein</fullName>
    </submittedName>
</protein>
<reference evidence="2" key="2">
    <citation type="submission" date="2022-01" db="EMBL/GenBank/DDBJ databases">
        <authorList>
            <person name="Yamashiro T."/>
            <person name="Shiraishi A."/>
            <person name="Satake H."/>
            <person name="Nakayama K."/>
        </authorList>
    </citation>
    <scope>NUCLEOTIDE SEQUENCE</scope>
</reference>
<accession>A0ABQ5I6C8</accession>
<gene>
    <name evidence="2" type="ORF">Tco_1090767</name>
</gene>
<sequence length="448" mass="51195">MVARLIAKTAIFGKVKNYEDEDDHPIHFKTEFPAIVFYNTLTAIQSKTTVCPPNENELDFRISLNESDDEDYTDFENEFPAIVYNDGLTSKSDLGIEPLVNAEHIYEFNLIDETSLPEYDEEIVSLFNDLFNDIHPNEKDDDDNNIDIIQSSEDNEITHGENRFPDTYMASLPAADQRHPWLRYEDLAVRLRMVYSGEGKQVFVSHAWRRLFEIRAPLVREFILEFLSTCRISDTVMDLDTTDTLCFQLGGARRRMMWRYDRLIPDKGNLRDYWIEISSDRDFLGPAPSYVLIRDPVRRLCHRMIAYSISGRGQASKKVVTRELPLINIHELGRLHICTRYEETWTWVAHEPKRQQATAAGADEAGLVAEEVAQEILVPAPAPAQAPPPPPPAPQPRTMSQRIERLEEEPFDSTLVGSSGLSFRRRVMPRTGDASTSTAPHTDAQPDP</sequence>
<comment type="caution">
    <text evidence="2">The sequence shown here is derived from an EMBL/GenBank/DDBJ whole genome shotgun (WGS) entry which is preliminary data.</text>
</comment>
<feature type="region of interest" description="Disordered" evidence="1">
    <location>
        <begin position="381"/>
        <end position="448"/>
    </location>
</feature>